<sequence>MGLQVSVASSTRLRKDQDMLLSPHRTWATQSKQEMAKLNVDRPVSGRVRSRKGNVNIVLDRTDFEHGVDEVELEREISVDPNDEVPMERKRSALAEMHGKIDAVRKVFKIIPCG</sequence>
<evidence type="ECO:0000313" key="2">
    <source>
        <dbReference type="Proteomes" id="UP000002497"/>
    </source>
</evidence>
<gene>
    <name evidence="1" type="ORF">CPSG_01360</name>
</gene>
<proteinExistence type="predicted"/>
<dbReference type="EMBL" id="GL636487">
    <property type="protein sequence ID" value="EFW21203.1"/>
    <property type="molecule type" value="Genomic_DNA"/>
</dbReference>
<protein>
    <submittedName>
        <fullName evidence="1">Predicted protein</fullName>
    </submittedName>
</protein>
<evidence type="ECO:0000313" key="1">
    <source>
        <dbReference type="EMBL" id="EFW21203.1"/>
    </source>
</evidence>
<name>E9CV12_COCPS</name>
<accession>E9CV12</accession>
<reference evidence="2" key="2">
    <citation type="submission" date="2010-03" db="EMBL/GenBank/DDBJ databases">
        <title>The genome sequence of Coccidioides posadasii strain Silveira.</title>
        <authorList>
            <consortium name="The Broad Institute Genome Sequencing Center for Infectious Disease"/>
            <person name="Neafsey D."/>
            <person name="Orbach M."/>
            <person name="Henn M.R."/>
            <person name="Cole G.T."/>
            <person name="Galgiani J."/>
            <person name="Gardner M.J."/>
            <person name="Kirkland T.N."/>
            <person name="Taylor J.W."/>
            <person name="Young S.K."/>
            <person name="Zeng Q."/>
            <person name="Koehrsen M."/>
            <person name="Alvarado L."/>
            <person name="Berlin A."/>
            <person name="Borenstein D."/>
            <person name="Chapman S.B."/>
            <person name="Chen Z."/>
            <person name="Engels R."/>
            <person name="Freedman E."/>
            <person name="Gellesch M."/>
            <person name="Goldberg J."/>
            <person name="Griggs A."/>
            <person name="Gujja S."/>
            <person name="Heilman E."/>
            <person name="Heiman D."/>
            <person name="Howarth C."/>
            <person name="Jen D."/>
            <person name="Larson L."/>
            <person name="Mehta T."/>
            <person name="Neiman D."/>
            <person name="Park D."/>
            <person name="Pearson M."/>
            <person name="Richards J."/>
            <person name="Roberts A."/>
            <person name="Saif S."/>
            <person name="Shea T."/>
            <person name="Shenoy N."/>
            <person name="Sisk P."/>
            <person name="Stolte C."/>
            <person name="Sykes S."/>
            <person name="Walk T."/>
            <person name="White J."/>
            <person name="Yandava C."/>
            <person name="Haas B."/>
            <person name="Nusbaum C."/>
            <person name="Birren B."/>
        </authorList>
    </citation>
    <scope>NUCLEOTIDE SEQUENCE [LARGE SCALE GENOMIC DNA]</scope>
    <source>
        <strain evidence="2">RMSCC 757 / Silveira</strain>
    </source>
</reference>
<dbReference type="Proteomes" id="UP000002497">
    <property type="component" value="Unassembled WGS sequence"/>
</dbReference>
<dbReference type="HOGENOM" id="CLU_2120866_0_0_1"/>
<dbReference type="VEuPathDB" id="FungiDB:CPSG_01360"/>
<dbReference type="AlphaFoldDB" id="E9CV12"/>
<organism evidence="2">
    <name type="scientific">Coccidioides posadasii (strain RMSCC 757 / Silveira)</name>
    <name type="common">Valley fever fungus</name>
    <dbReference type="NCBI Taxonomy" id="443226"/>
    <lineage>
        <taxon>Eukaryota</taxon>
        <taxon>Fungi</taxon>
        <taxon>Dikarya</taxon>
        <taxon>Ascomycota</taxon>
        <taxon>Pezizomycotina</taxon>
        <taxon>Eurotiomycetes</taxon>
        <taxon>Eurotiomycetidae</taxon>
        <taxon>Onygenales</taxon>
        <taxon>Onygenaceae</taxon>
        <taxon>Coccidioides</taxon>
    </lineage>
</organism>
<keyword evidence="2" id="KW-1185">Reference proteome</keyword>
<reference evidence="2" key="1">
    <citation type="journal article" date="2010" name="Genome Res.">
        <title>Population genomic sequencing of Coccidioides fungi reveals recent hybridization and transposon control.</title>
        <authorList>
            <person name="Neafsey D.E."/>
            <person name="Barker B.M."/>
            <person name="Sharpton T.J."/>
            <person name="Stajich J.E."/>
            <person name="Park D.J."/>
            <person name="Whiston E."/>
            <person name="Hung C.-Y."/>
            <person name="McMahan C."/>
            <person name="White J."/>
            <person name="Sykes S."/>
            <person name="Heiman D."/>
            <person name="Young S."/>
            <person name="Zeng Q."/>
            <person name="Abouelleil A."/>
            <person name="Aftuck L."/>
            <person name="Bessette D."/>
            <person name="Brown A."/>
            <person name="FitzGerald M."/>
            <person name="Lui A."/>
            <person name="Macdonald J.P."/>
            <person name="Priest M."/>
            <person name="Orbach M.J."/>
            <person name="Galgiani J.N."/>
            <person name="Kirkland T.N."/>
            <person name="Cole G.T."/>
            <person name="Birren B.W."/>
            <person name="Henn M.R."/>
            <person name="Taylor J.W."/>
            <person name="Rounsley S.D."/>
        </authorList>
    </citation>
    <scope>NUCLEOTIDE SEQUENCE [LARGE SCALE GENOMIC DNA]</scope>
    <source>
        <strain evidence="2">RMSCC 757 / Silveira</strain>
    </source>
</reference>